<dbReference type="KEGG" id="psac:PSM36_0564"/>
<gene>
    <name evidence="1" type="ORF">PSM36_0564</name>
</gene>
<dbReference type="STRING" id="1642647.PSM36_0564"/>
<dbReference type="EMBL" id="LT605205">
    <property type="protein sequence ID" value="SCD19394.1"/>
    <property type="molecule type" value="Genomic_DNA"/>
</dbReference>
<proteinExistence type="predicted"/>
<keyword evidence="2" id="KW-1185">Reference proteome</keyword>
<dbReference type="AlphaFoldDB" id="A0A1R3T735"/>
<sequence>MRTTIIKFLWLIPVILLAVSCSLIEKLDDVDFDVTMPVTFTVIETASSPSGKSYSDSETLSVANDPDVLKYAKKIKKFKVNKVTYSISGANPATIKLTDGKVATGNGKTIASAATIDLSNTSETNLTTDNSGISELCKSLLENKQEQITLQGTLSSTPVSFTVRLKFYLTVTANALD</sequence>
<dbReference type="Proteomes" id="UP000187464">
    <property type="component" value="Chromosome I"/>
</dbReference>
<dbReference type="RefSeq" id="WP_154670949.1">
    <property type="nucleotide sequence ID" value="NZ_LT605205.1"/>
</dbReference>
<dbReference type="PROSITE" id="PS51257">
    <property type="entry name" value="PROKAR_LIPOPROTEIN"/>
    <property type="match status" value="1"/>
</dbReference>
<evidence type="ECO:0000313" key="2">
    <source>
        <dbReference type="Proteomes" id="UP000187464"/>
    </source>
</evidence>
<reference evidence="1 2" key="1">
    <citation type="submission" date="2016-08" db="EMBL/GenBank/DDBJ databases">
        <authorList>
            <person name="Seilhamer J.J."/>
        </authorList>
    </citation>
    <scope>NUCLEOTIDE SEQUENCE [LARGE SCALE GENOMIC DNA]</scope>
    <source>
        <strain evidence="1">M3/6</strain>
    </source>
</reference>
<evidence type="ECO:0000313" key="1">
    <source>
        <dbReference type="EMBL" id="SCD19394.1"/>
    </source>
</evidence>
<name>A0A1R3T735_9BACT</name>
<protein>
    <submittedName>
        <fullName evidence="1">Uncharacterized protein</fullName>
    </submittedName>
</protein>
<accession>A0A1R3T735</accession>
<organism evidence="1 2">
    <name type="scientific">Proteiniphilum saccharofermentans</name>
    <dbReference type="NCBI Taxonomy" id="1642647"/>
    <lineage>
        <taxon>Bacteria</taxon>
        <taxon>Pseudomonadati</taxon>
        <taxon>Bacteroidota</taxon>
        <taxon>Bacteroidia</taxon>
        <taxon>Bacteroidales</taxon>
        <taxon>Dysgonomonadaceae</taxon>
        <taxon>Proteiniphilum</taxon>
    </lineage>
</organism>